<dbReference type="EC" id="2.7.13.3" evidence="2"/>
<dbReference type="SMART" id="SM00091">
    <property type="entry name" value="PAS"/>
    <property type="match status" value="1"/>
</dbReference>
<keyword evidence="3 4" id="KW-0597">Phosphoprotein</keyword>
<dbReference type="Pfam" id="PF13426">
    <property type="entry name" value="PAS_9"/>
    <property type="match status" value="1"/>
</dbReference>
<evidence type="ECO:0000256" key="1">
    <source>
        <dbReference type="ARBA" id="ARBA00000085"/>
    </source>
</evidence>
<dbReference type="SMART" id="SM00448">
    <property type="entry name" value="REC"/>
    <property type="match status" value="1"/>
</dbReference>
<dbReference type="InterPro" id="IPR003594">
    <property type="entry name" value="HATPase_dom"/>
</dbReference>
<evidence type="ECO:0000256" key="3">
    <source>
        <dbReference type="ARBA" id="ARBA00022553"/>
    </source>
</evidence>
<dbReference type="Pfam" id="PF00072">
    <property type="entry name" value="Response_reg"/>
    <property type="match status" value="1"/>
</dbReference>
<feature type="domain" description="Response regulatory" evidence="6">
    <location>
        <begin position="7"/>
        <end position="123"/>
    </location>
</feature>
<dbReference type="CDD" id="cd00082">
    <property type="entry name" value="HisKA"/>
    <property type="match status" value="1"/>
</dbReference>
<dbReference type="Proteomes" id="UP000727490">
    <property type="component" value="Unassembled WGS sequence"/>
</dbReference>
<dbReference type="PROSITE" id="PS50112">
    <property type="entry name" value="PAS"/>
    <property type="match status" value="1"/>
</dbReference>
<evidence type="ECO:0000313" key="9">
    <source>
        <dbReference type="Proteomes" id="UP000727490"/>
    </source>
</evidence>
<evidence type="ECO:0000259" key="7">
    <source>
        <dbReference type="PROSITE" id="PS50112"/>
    </source>
</evidence>
<dbReference type="SMART" id="SM00387">
    <property type="entry name" value="HATPase_c"/>
    <property type="match status" value="1"/>
</dbReference>
<reference evidence="8 9" key="1">
    <citation type="journal article" date="2020" name="Syst. Appl. Microbiol.">
        <title>Arthrospiribacter ruber gen. nov., sp. nov., a novel bacterium isolated from Arthrospira cultures.</title>
        <authorList>
            <person name="Waleron M."/>
            <person name="Misztak A."/>
            <person name="Waleron M.M."/>
            <person name="Furmaniak M."/>
            <person name="Mrozik A."/>
            <person name="Waleron K."/>
        </authorList>
    </citation>
    <scope>NUCLEOTIDE SEQUENCE [LARGE SCALE GENOMIC DNA]</scope>
    <source>
        <strain evidence="8 9">DPMB0001</strain>
    </source>
</reference>
<dbReference type="SMART" id="SM00388">
    <property type="entry name" value="HisKA"/>
    <property type="match status" value="1"/>
</dbReference>
<dbReference type="PANTHER" id="PTHR43547">
    <property type="entry name" value="TWO-COMPONENT HISTIDINE KINASE"/>
    <property type="match status" value="1"/>
</dbReference>
<dbReference type="AlphaFoldDB" id="A0A951MDG2"/>
<keyword evidence="8" id="KW-0808">Transferase</keyword>
<dbReference type="Pfam" id="PF02518">
    <property type="entry name" value="HATPase_c"/>
    <property type="match status" value="1"/>
</dbReference>
<name>A0A951MDG2_9BACT</name>
<organism evidence="8 9">
    <name type="scientific">Arthrospiribacter ruber</name>
    <dbReference type="NCBI Taxonomy" id="2487934"/>
    <lineage>
        <taxon>Bacteria</taxon>
        <taxon>Pseudomonadati</taxon>
        <taxon>Bacteroidota</taxon>
        <taxon>Cytophagia</taxon>
        <taxon>Cytophagales</taxon>
        <taxon>Cyclobacteriaceae</taxon>
        <taxon>Arthrospiribacter</taxon>
    </lineage>
</organism>
<dbReference type="PANTHER" id="PTHR43547:SF2">
    <property type="entry name" value="HYBRID SIGNAL TRANSDUCTION HISTIDINE KINASE C"/>
    <property type="match status" value="1"/>
</dbReference>
<keyword evidence="9" id="KW-1185">Reference proteome</keyword>
<dbReference type="InterPro" id="IPR005467">
    <property type="entry name" value="His_kinase_dom"/>
</dbReference>
<feature type="domain" description="Histidine kinase" evidence="5">
    <location>
        <begin position="271"/>
        <end position="480"/>
    </location>
</feature>
<dbReference type="Pfam" id="PF00512">
    <property type="entry name" value="HisKA"/>
    <property type="match status" value="1"/>
</dbReference>
<sequence length="480" mass="54228">MAENNKRVLYVDDDADDFLLVKTMLRGYTAMQLELTHARSFEDAKSKLDKMYDAYLVDYRLGSQSGLEVLEMIKSRQKHAPVIILTGMENGTVDNQAMESGASDYLVKGAFDAQMLGRTIRYAIRDAELHESLDLAGKKFKSIFERAADPIILVDQDSLIIDFNPSFLQKFEYNPKKSNGQSLYFIDLLVEKEDKLFLKNILSSNADVLDFEAKIKINPEQNIVALISVVMNETNDDLFQIMVKDLTELKIKDEELYNLRRFSSTGRIARILAHEVKNPLTTILLSAEQLCYELPSEIKDESGDLIESIKKNCTRINQLITELLESTRFTELQSEIYPLNKILDEAVQLVKERIELKKIKLVTQLSDEVGDVSVDVEKVKIAFVNILVNAVEAIDHDFGMLRVKSTVKNNKCQVEISDNGSGISQEKLDRLFEPFYTSKPTGSGLGLTNTQNIIFSHGGTVRVQSKEGMGTTFYIALDCI</sequence>
<dbReference type="NCBIfam" id="TIGR00229">
    <property type="entry name" value="sensory_box"/>
    <property type="match status" value="1"/>
</dbReference>
<feature type="domain" description="PAS" evidence="7">
    <location>
        <begin position="136"/>
        <end position="202"/>
    </location>
</feature>
<evidence type="ECO:0000256" key="4">
    <source>
        <dbReference type="PROSITE-ProRule" id="PRU00169"/>
    </source>
</evidence>
<dbReference type="EMBL" id="RPHB01000005">
    <property type="protein sequence ID" value="MBW3468537.1"/>
    <property type="molecule type" value="Genomic_DNA"/>
</dbReference>
<evidence type="ECO:0000256" key="2">
    <source>
        <dbReference type="ARBA" id="ARBA00012438"/>
    </source>
</evidence>
<keyword evidence="8" id="KW-0418">Kinase</keyword>
<dbReference type="PROSITE" id="PS50109">
    <property type="entry name" value="HIS_KIN"/>
    <property type="match status" value="1"/>
</dbReference>
<evidence type="ECO:0000313" key="8">
    <source>
        <dbReference type="EMBL" id="MBW3468537.1"/>
    </source>
</evidence>
<dbReference type="CDD" id="cd00156">
    <property type="entry name" value="REC"/>
    <property type="match status" value="1"/>
</dbReference>
<dbReference type="PROSITE" id="PS50110">
    <property type="entry name" value="RESPONSE_REGULATORY"/>
    <property type="match status" value="1"/>
</dbReference>
<proteinExistence type="predicted"/>
<dbReference type="CDD" id="cd00130">
    <property type="entry name" value="PAS"/>
    <property type="match status" value="1"/>
</dbReference>
<dbReference type="InterPro" id="IPR000014">
    <property type="entry name" value="PAS"/>
</dbReference>
<accession>A0A951MDG2</accession>
<comment type="caution">
    <text evidence="8">The sequence shown here is derived from an EMBL/GenBank/DDBJ whole genome shotgun (WGS) entry which is preliminary data.</text>
</comment>
<comment type="catalytic activity">
    <reaction evidence="1">
        <text>ATP + protein L-histidine = ADP + protein N-phospho-L-histidine.</text>
        <dbReference type="EC" id="2.7.13.3"/>
    </reaction>
</comment>
<evidence type="ECO:0000259" key="5">
    <source>
        <dbReference type="PROSITE" id="PS50109"/>
    </source>
</evidence>
<protein>
    <recommendedName>
        <fullName evidence="2">histidine kinase</fullName>
        <ecNumber evidence="2">2.7.13.3</ecNumber>
    </recommendedName>
</protein>
<evidence type="ECO:0000259" key="6">
    <source>
        <dbReference type="PROSITE" id="PS50110"/>
    </source>
</evidence>
<gene>
    <name evidence="8" type="ORF">EGN73_12040</name>
</gene>
<feature type="modified residue" description="4-aspartylphosphate" evidence="4">
    <location>
        <position position="58"/>
    </location>
</feature>
<dbReference type="InterPro" id="IPR003661">
    <property type="entry name" value="HisK_dim/P_dom"/>
</dbReference>
<dbReference type="RefSeq" id="WP_219289997.1">
    <property type="nucleotide sequence ID" value="NZ_RPHB01000005.1"/>
</dbReference>
<dbReference type="GO" id="GO:0000155">
    <property type="term" value="F:phosphorelay sensor kinase activity"/>
    <property type="evidence" value="ECO:0007669"/>
    <property type="project" value="InterPro"/>
</dbReference>
<dbReference type="InterPro" id="IPR001789">
    <property type="entry name" value="Sig_transdc_resp-reg_receiver"/>
</dbReference>